<gene>
    <name evidence="2" type="ORF">B296_00047590</name>
</gene>
<accession>A0A426XVL4</accession>
<sequence>MDHTTPMWKMDQETLPSYAPPDTGTDALLLQPGKHLLGHMPGLLKAGGLMVAHLAAAASADVVVMVSWNDEVAACGLGFGVAEKRGRPRDAGDDDGWVGW</sequence>
<reference evidence="2 3" key="1">
    <citation type="journal article" date="2014" name="Agronomy (Basel)">
        <title>A Draft Genome Sequence for Ensete ventricosum, the Drought-Tolerant Tree Against Hunger.</title>
        <authorList>
            <person name="Harrison J."/>
            <person name="Moore K.A."/>
            <person name="Paszkiewicz K."/>
            <person name="Jones T."/>
            <person name="Grant M."/>
            <person name="Ambacheew D."/>
            <person name="Muzemil S."/>
            <person name="Studholme D.J."/>
        </authorList>
    </citation>
    <scope>NUCLEOTIDE SEQUENCE [LARGE SCALE GENOMIC DNA]</scope>
</reference>
<evidence type="ECO:0000313" key="3">
    <source>
        <dbReference type="Proteomes" id="UP000287651"/>
    </source>
</evidence>
<evidence type="ECO:0000256" key="1">
    <source>
        <dbReference type="SAM" id="MobiDB-lite"/>
    </source>
</evidence>
<feature type="region of interest" description="Disordered" evidence="1">
    <location>
        <begin position="1"/>
        <end position="23"/>
    </location>
</feature>
<dbReference type="EMBL" id="AMZH03017054">
    <property type="protein sequence ID" value="RRT43568.1"/>
    <property type="molecule type" value="Genomic_DNA"/>
</dbReference>
<evidence type="ECO:0000313" key="2">
    <source>
        <dbReference type="EMBL" id="RRT43568.1"/>
    </source>
</evidence>
<name>A0A426XVL4_ENSVE</name>
<comment type="caution">
    <text evidence="2">The sequence shown here is derived from an EMBL/GenBank/DDBJ whole genome shotgun (WGS) entry which is preliminary data.</text>
</comment>
<dbReference type="Proteomes" id="UP000287651">
    <property type="component" value="Unassembled WGS sequence"/>
</dbReference>
<dbReference type="AlphaFoldDB" id="A0A426XVL4"/>
<proteinExistence type="predicted"/>
<organism evidence="2 3">
    <name type="scientific">Ensete ventricosum</name>
    <name type="common">Abyssinian banana</name>
    <name type="synonym">Musa ensete</name>
    <dbReference type="NCBI Taxonomy" id="4639"/>
    <lineage>
        <taxon>Eukaryota</taxon>
        <taxon>Viridiplantae</taxon>
        <taxon>Streptophyta</taxon>
        <taxon>Embryophyta</taxon>
        <taxon>Tracheophyta</taxon>
        <taxon>Spermatophyta</taxon>
        <taxon>Magnoliopsida</taxon>
        <taxon>Liliopsida</taxon>
        <taxon>Zingiberales</taxon>
        <taxon>Musaceae</taxon>
        <taxon>Ensete</taxon>
    </lineage>
</organism>
<protein>
    <submittedName>
        <fullName evidence="2">Uncharacterized protein</fullName>
    </submittedName>
</protein>